<dbReference type="Pfam" id="PF01627">
    <property type="entry name" value="Hpt"/>
    <property type="match status" value="1"/>
</dbReference>
<dbReference type="InterPro" id="IPR008207">
    <property type="entry name" value="Sig_transdc_His_kin_Hpt_dom"/>
</dbReference>
<name>A0A1H5NSV4_9FLAO</name>
<gene>
    <name evidence="3" type="ORF">SAMN04488034_105149</name>
</gene>
<protein>
    <submittedName>
        <fullName evidence="3">HPt (Histidine-containing phosphotransfer) domain-containing protein</fullName>
    </submittedName>
</protein>
<evidence type="ECO:0000259" key="2">
    <source>
        <dbReference type="PROSITE" id="PS50894"/>
    </source>
</evidence>
<dbReference type="RefSeq" id="WP_093113658.1">
    <property type="nucleotide sequence ID" value="NZ_FNGG01000005.1"/>
</dbReference>
<keyword evidence="4" id="KW-1185">Reference proteome</keyword>
<dbReference type="AlphaFoldDB" id="A0A1H5NSV4"/>
<proteinExistence type="predicted"/>
<feature type="modified residue" description="Phosphohistidine" evidence="1">
    <location>
        <position position="55"/>
    </location>
</feature>
<evidence type="ECO:0000256" key="1">
    <source>
        <dbReference type="PROSITE-ProRule" id="PRU00110"/>
    </source>
</evidence>
<organism evidence="3 4">
    <name type="scientific">Salinimicrobium catena</name>
    <dbReference type="NCBI Taxonomy" id="390640"/>
    <lineage>
        <taxon>Bacteria</taxon>
        <taxon>Pseudomonadati</taxon>
        <taxon>Bacteroidota</taxon>
        <taxon>Flavobacteriia</taxon>
        <taxon>Flavobacteriales</taxon>
        <taxon>Flavobacteriaceae</taxon>
        <taxon>Salinimicrobium</taxon>
    </lineage>
</organism>
<dbReference type="InterPro" id="IPR036641">
    <property type="entry name" value="HPT_dom_sf"/>
</dbReference>
<keyword evidence="1" id="KW-0597">Phosphoprotein</keyword>
<dbReference type="STRING" id="390640.SAMN04488034_105149"/>
<dbReference type="SUPFAM" id="SSF47226">
    <property type="entry name" value="Histidine-containing phosphotransfer domain, HPT domain"/>
    <property type="match status" value="1"/>
</dbReference>
<dbReference type="Gene3D" id="1.20.120.160">
    <property type="entry name" value="HPT domain"/>
    <property type="match status" value="1"/>
</dbReference>
<dbReference type="PROSITE" id="PS50894">
    <property type="entry name" value="HPT"/>
    <property type="match status" value="1"/>
</dbReference>
<sequence>MSSYNLDSVEEMAGGDQDFVKVVVQTFIEEIPPDLEAMNQAVAENNPGQAYQYAHKMKPNLQMFGLELMPQIKIIEEWSKEGKNKKEVDAAAQKITLKVKSAEQELKEDFDL</sequence>
<reference evidence="3 4" key="1">
    <citation type="submission" date="2016-10" db="EMBL/GenBank/DDBJ databases">
        <authorList>
            <person name="de Groot N.N."/>
        </authorList>
    </citation>
    <scope>NUCLEOTIDE SEQUENCE [LARGE SCALE GENOMIC DNA]</scope>
    <source>
        <strain evidence="3 4">DSM 23553</strain>
    </source>
</reference>
<accession>A0A1H5NSV4</accession>
<dbReference type="GO" id="GO:0004672">
    <property type="term" value="F:protein kinase activity"/>
    <property type="evidence" value="ECO:0007669"/>
    <property type="project" value="UniProtKB-ARBA"/>
</dbReference>
<dbReference type="EMBL" id="FNUG01000005">
    <property type="protein sequence ID" value="SEF04570.1"/>
    <property type="molecule type" value="Genomic_DNA"/>
</dbReference>
<evidence type="ECO:0000313" key="4">
    <source>
        <dbReference type="Proteomes" id="UP000199448"/>
    </source>
</evidence>
<evidence type="ECO:0000313" key="3">
    <source>
        <dbReference type="EMBL" id="SEF04570.1"/>
    </source>
</evidence>
<feature type="domain" description="HPt" evidence="2">
    <location>
        <begin position="16"/>
        <end position="112"/>
    </location>
</feature>
<dbReference type="GO" id="GO:0000160">
    <property type="term" value="P:phosphorelay signal transduction system"/>
    <property type="evidence" value="ECO:0007669"/>
    <property type="project" value="InterPro"/>
</dbReference>
<dbReference type="OrthoDB" id="7478530at2"/>
<dbReference type="Proteomes" id="UP000199448">
    <property type="component" value="Unassembled WGS sequence"/>
</dbReference>